<evidence type="ECO:0000256" key="7">
    <source>
        <dbReference type="SAM" id="MobiDB-lite"/>
    </source>
</evidence>
<dbReference type="Pfam" id="PF07540">
    <property type="entry name" value="NOC3p"/>
    <property type="match status" value="1"/>
</dbReference>
<dbReference type="GeneID" id="117651524"/>
<feature type="compositionally biased region" description="Acidic residues" evidence="7">
    <location>
        <begin position="132"/>
        <end position="141"/>
    </location>
</feature>
<comment type="subcellular location">
    <subcellularLocation>
        <location evidence="1 5">Nucleus</location>
        <location evidence="1 5">Nucleolus</location>
    </subcellularLocation>
</comment>
<sequence length="817" mass="93333">MVKQKALKKATKSNKVSKVKLANQKANKKVRPGKILSRQAKKEARKSLLASGAKAKKVPSKKGQQTPTVEEHNEEDEFEQGADLLSMVEDDDLEFIKKSVTDRSYQLFKQIRSSADQGSGKGPRKKKRRNEEEEEEDELENEFAETIVSAPKQKQLLPIKTSHGLVIRQVDCDDADEVPEKAGRPAKQAKKVETPEIEKESDDELDFTLNEVDEIDPLQPITTAQLLARREAILNKRKFHIGVLCSGIIENPEQKLINFTPLLEMMEETHPEVKISVRKLVAVSLLEVFKDVLPSYYIRHIEIEKVQLKKVTIALRKFEQDLLAAYKKYLTKLEALSSCLIRKKGDTRKSSEQEIQLGVVSVKCMAELLVAHPYFNFSNNLAYFLVTFLDNSNSAVRDIARDAIKRVFKEDKRGDISLEIVKRINGLVKRREHNAHPHVLEVLLSLRIKDINLDKEKEDDLQQKKLKGRKMKILTMSRTERKREKMLKEVNRELMETEAEENKQKKQQAFTEVVKVVFMIYFRILKQEYNSKLLSVCLEGLAKFSHCINLEYYHDLVNCMNELMESGDLGYREQLHIVQTVFTILSGQGEMLTIDPIRFYTHLYRNMLQIHAGKTHSDISILARTVEVMLIKRRKKVSHQRVLAFTKRLATLSLHLLHNGSLSCLGHIKNVIQLNKFADVLLDLDLSGGQGLYDPMLEEPEYCNASSSSLWEVALLQRHYHPHVRKYSHFIASGAPPTGAGSLPLDLAKLTADDLLFQYDGSSVAFNPAIPPPKKVIAKQKASKHYISIASLDEEVKRVMESPDKVVNFYSAMTKHR</sequence>
<feature type="coiled-coil region" evidence="6">
    <location>
        <begin position="476"/>
        <end position="507"/>
    </location>
</feature>
<dbReference type="PANTHER" id="PTHR14428:SF5">
    <property type="entry name" value="NUCLEOLAR COMPLEX PROTEIN 3 HOMOLOG"/>
    <property type="match status" value="1"/>
</dbReference>
<feature type="region of interest" description="Disordered" evidence="7">
    <location>
        <begin position="1"/>
        <end position="79"/>
    </location>
</feature>
<evidence type="ECO:0000256" key="2">
    <source>
        <dbReference type="ARBA" id="ARBA00007797"/>
    </source>
</evidence>
<evidence type="ECO:0000256" key="4">
    <source>
        <dbReference type="ARBA" id="ARBA00023242"/>
    </source>
</evidence>
<dbReference type="GO" id="GO:0006270">
    <property type="term" value="P:DNA replication initiation"/>
    <property type="evidence" value="ECO:0007669"/>
    <property type="project" value="TreeGrafter"/>
</dbReference>
<dbReference type="PIRSF" id="PIRSF028977">
    <property type="entry name" value="Nucleolar_complex_p3"/>
    <property type="match status" value="1"/>
</dbReference>
<keyword evidence="4" id="KW-0539">Nucleus</keyword>
<evidence type="ECO:0000313" key="11">
    <source>
        <dbReference type="RefSeq" id="XP_034251483.1"/>
    </source>
</evidence>
<dbReference type="InterPro" id="IPR011501">
    <property type="entry name" value="Noc3_N"/>
</dbReference>
<dbReference type="InterPro" id="IPR005612">
    <property type="entry name" value="CCAAT-binding_factor"/>
</dbReference>
<gene>
    <name evidence="11" type="primary">LOC117651524</name>
</gene>
<proteinExistence type="inferred from homology"/>
<evidence type="ECO:0000259" key="8">
    <source>
        <dbReference type="Pfam" id="PF03914"/>
    </source>
</evidence>
<dbReference type="OrthoDB" id="10263597at2759"/>
<dbReference type="InterPro" id="IPR016903">
    <property type="entry name" value="Nucleolar_cplx-assoc_3"/>
</dbReference>
<evidence type="ECO:0000256" key="1">
    <source>
        <dbReference type="ARBA" id="ARBA00004604"/>
    </source>
</evidence>
<accession>A0A6P9A150</accession>
<dbReference type="AlphaFoldDB" id="A0A6P9A150"/>
<keyword evidence="3 6" id="KW-0175">Coiled coil</keyword>
<feature type="domain" description="CCAAT-binding factor" evidence="8">
    <location>
        <begin position="576"/>
        <end position="727"/>
    </location>
</feature>
<dbReference type="RefSeq" id="XP_034251483.1">
    <property type="nucleotide sequence ID" value="XM_034395592.1"/>
</dbReference>
<feature type="region of interest" description="Disordered" evidence="7">
    <location>
        <begin position="177"/>
        <end position="201"/>
    </location>
</feature>
<dbReference type="Pfam" id="PF03914">
    <property type="entry name" value="CBF"/>
    <property type="match status" value="1"/>
</dbReference>
<feature type="region of interest" description="Disordered" evidence="7">
    <location>
        <begin position="111"/>
        <end position="141"/>
    </location>
</feature>
<dbReference type="CTD" id="40870"/>
<dbReference type="GO" id="GO:0003682">
    <property type="term" value="F:chromatin binding"/>
    <property type="evidence" value="ECO:0007669"/>
    <property type="project" value="TreeGrafter"/>
</dbReference>
<organism evidence="11">
    <name type="scientific">Thrips palmi</name>
    <name type="common">Melon thrips</name>
    <dbReference type="NCBI Taxonomy" id="161013"/>
    <lineage>
        <taxon>Eukaryota</taxon>
        <taxon>Metazoa</taxon>
        <taxon>Ecdysozoa</taxon>
        <taxon>Arthropoda</taxon>
        <taxon>Hexapoda</taxon>
        <taxon>Insecta</taxon>
        <taxon>Pterygota</taxon>
        <taxon>Neoptera</taxon>
        <taxon>Paraneoptera</taxon>
        <taxon>Thysanoptera</taxon>
        <taxon>Terebrantia</taxon>
        <taxon>Thripoidea</taxon>
        <taxon>Thripidae</taxon>
        <taxon>Thrips</taxon>
    </lineage>
</organism>
<dbReference type="GO" id="GO:0005730">
    <property type="term" value="C:nucleolus"/>
    <property type="evidence" value="ECO:0007669"/>
    <property type="project" value="UniProtKB-SubCell"/>
</dbReference>
<dbReference type="KEGG" id="tpal:117651524"/>
<dbReference type="PANTHER" id="PTHR14428">
    <property type="entry name" value="NUCLEOLAR COMPLEX PROTEIN 3"/>
    <property type="match status" value="1"/>
</dbReference>
<dbReference type="FunCoup" id="A0A6P9A150">
    <property type="interactions" value="1891"/>
</dbReference>
<dbReference type="Proteomes" id="UP000515158">
    <property type="component" value="Unplaced"/>
</dbReference>
<comment type="similarity">
    <text evidence="2 5">Belongs to the CBF/MAK21 family.</text>
</comment>
<evidence type="ECO:0000256" key="5">
    <source>
        <dbReference type="PIRNR" id="PIRNR028977"/>
    </source>
</evidence>
<evidence type="ECO:0000256" key="3">
    <source>
        <dbReference type="ARBA" id="ARBA00023054"/>
    </source>
</evidence>
<evidence type="ECO:0000256" key="6">
    <source>
        <dbReference type="SAM" id="Coils"/>
    </source>
</evidence>
<feature type="domain" description="Nucleolar complex-associated protein 3 N-terminal" evidence="9">
    <location>
        <begin position="237"/>
        <end position="329"/>
    </location>
</feature>
<evidence type="ECO:0000259" key="9">
    <source>
        <dbReference type="Pfam" id="PF07540"/>
    </source>
</evidence>
<feature type="compositionally biased region" description="Basic residues" evidence="7">
    <location>
        <begin position="1"/>
        <end position="18"/>
    </location>
</feature>
<evidence type="ECO:0000313" key="10">
    <source>
        <dbReference type="Proteomes" id="UP000515158"/>
    </source>
</evidence>
<dbReference type="InParanoid" id="A0A6P9A150"/>
<name>A0A6P9A150_THRPL</name>
<reference evidence="11" key="1">
    <citation type="submission" date="2025-08" db="UniProtKB">
        <authorList>
            <consortium name="RefSeq"/>
        </authorList>
    </citation>
    <scope>IDENTIFICATION</scope>
    <source>
        <tissue evidence="11">Total insect</tissue>
    </source>
</reference>
<keyword evidence="10" id="KW-1185">Reference proteome</keyword>
<protein>
    <recommendedName>
        <fullName evidence="5">Nucleolar complex protein 3 homolog</fullName>
        <shortName evidence="5">NOC3 protein homolog</shortName>
    </recommendedName>
</protein>